<comment type="caution">
    <text evidence="2">The sequence shown here is derived from an EMBL/GenBank/DDBJ whole genome shotgun (WGS) entry which is preliminary data.</text>
</comment>
<evidence type="ECO:0000313" key="2">
    <source>
        <dbReference type="EMBL" id="KRM08198.1"/>
    </source>
</evidence>
<reference evidence="2 3" key="1">
    <citation type="journal article" date="2015" name="Genome Announc.">
        <title>Expanding the biotechnology potential of lactobacilli through comparative genomics of 213 strains and associated genera.</title>
        <authorList>
            <person name="Sun Z."/>
            <person name="Harris H.M."/>
            <person name="McCann A."/>
            <person name="Guo C."/>
            <person name="Argimon S."/>
            <person name="Zhang W."/>
            <person name="Yang X."/>
            <person name="Jeffery I.B."/>
            <person name="Cooney J.C."/>
            <person name="Kagawa T.F."/>
            <person name="Liu W."/>
            <person name="Song Y."/>
            <person name="Salvetti E."/>
            <person name="Wrobel A."/>
            <person name="Rasinkangas P."/>
            <person name="Parkhill J."/>
            <person name="Rea M.C."/>
            <person name="O'Sullivan O."/>
            <person name="Ritari J."/>
            <person name="Douillard F.P."/>
            <person name="Paul Ross R."/>
            <person name="Yang R."/>
            <person name="Briner A.E."/>
            <person name="Felis G.E."/>
            <person name="de Vos W.M."/>
            <person name="Barrangou R."/>
            <person name="Klaenhammer T.R."/>
            <person name="Caufield P.W."/>
            <person name="Cui Y."/>
            <person name="Zhang H."/>
            <person name="O'Toole P.W."/>
        </authorList>
    </citation>
    <scope>NUCLEOTIDE SEQUENCE [LARGE SCALE GENOMIC DNA]</scope>
    <source>
        <strain evidence="2 3">DSM 18382</strain>
    </source>
</reference>
<dbReference type="PATRIC" id="fig|1423743.5.peg.285"/>
<organism evidence="2 3">
    <name type="scientific">Lentilactobacillus farraginis DSM 18382 = JCM 14108</name>
    <dbReference type="NCBI Taxonomy" id="1423743"/>
    <lineage>
        <taxon>Bacteria</taxon>
        <taxon>Bacillati</taxon>
        <taxon>Bacillota</taxon>
        <taxon>Bacilli</taxon>
        <taxon>Lactobacillales</taxon>
        <taxon>Lactobacillaceae</taxon>
        <taxon>Lentilactobacillus</taxon>
    </lineage>
</organism>
<feature type="transmembrane region" description="Helical" evidence="1">
    <location>
        <begin position="74"/>
        <end position="96"/>
    </location>
</feature>
<evidence type="ECO:0008006" key="4">
    <source>
        <dbReference type="Google" id="ProtNLM"/>
    </source>
</evidence>
<keyword evidence="1" id="KW-0472">Membrane</keyword>
<dbReference type="Proteomes" id="UP000051966">
    <property type="component" value="Unassembled WGS sequence"/>
</dbReference>
<dbReference type="EMBL" id="AZFY01000087">
    <property type="protein sequence ID" value="KRM08198.1"/>
    <property type="molecule type" value="Genomic_DNA"/>
</dbReference>
<keyword evidence="1" id="KW-1133">Transmembrane helix</keyword>
<evidence type="ECO:0000313" key="3">
    <source>
        <dbReference type="Proteomes" id="UP000051966"/>
    </source>
</evidence>
<protein>
    <recommendedName>
        <fullName evidence="4">Integral membrane protein</fullName>
    </recommendedName>
</protein>
<accession>A0A0R1VZA8</accession>
<evidence type="ECO:0000256" key="1">
    <source>
        <dbReference type="SAM" id="Phobius"/>
    </source>
</evidence>
<sequence length="108" mass="12385">MKIPEEIDLTLLAILLDVIALASYYFQLNTGGTTIYLLGLFLQAILTVGLLWLTITYGGQRYANPWLFGRHVATVRFTIISVSFILNAIMTFMYTINYFDINRLIFNH</sequence>
<gene>
    <name evidence="2" type="ORF">FD41_GL000270</name>
</gene>
<feature type="transmembrane region" description="Helical" evidence="1">
    <location>
        <begin position="33"/>
        <end position="53"/>
    </location>
</feature>
<keyword evidence="3" id="KW-1185">Reference proteome</keyword>
<keyword evidence="1" id="KW-0812">Transmembrane</keyword>
<name>A0A0R1VZA8_9LACO</name>
<dbReference type="AlphaFoldDB" id="A0A0R1VZA8"/>
<proteinExistence type="predicted"/>
<feature type="transmembrane region" description="Helical" evidence="1">
    <location>
        <begin position="7"/>
        <end position="27"/>
    </location>
</feature>